<evidence type="ECO:0000313" key="4">
    <source>
        <dbReference type="EMBL" id="MDH5832425.1"/>
    </source>
</evidence>
<organism evidence="4 5">
    <name type="scientific">Luteimonas kalidii</name>
    <dbReference type="NCBI Taxonomy" id="3042025"/>
    <lineage>
        <taxon>Bacteria</taxon>
        <taxon>Pseudomonadati</taxon>
        <taxon>Pseudomonadota</taxon>
        <taxon>Gammaproteobacteria</taxon>
        <taxon>Lysobacterales</taxon>
        <taxon>Lysobacteraceae</taxon>
        <taxon>Luteimonas</taxon>
    </lineage>
</organism>
<proteinExistence type="predicted"/>
<sequence length="682" mass="73361">MVRSGWWALALMLGLAGAAEAAPALRYVVLVDGGRQAGQQTVVEDDDGVTRVEFIFKDNGRGPELKEEFTLNDDGTFRTYRVTGTSTFGASVDERFELDGRTARWQSTSDRGEQQVEPGAQYSPLGGTPAVASVSLAALSARPDGRLPLIPSGTLSARKVTQAQVRGPEGERTVQLMAITGIGFTPMFAWATDEARPRLFAFIFPGFLQMVEAGWEANADALEQVQKAAEAEALVSLQQRLAHPLPGSTLVRNARVFDSEHARLGAASDVRVRDGRIEAVMAAGADTAPADQVIDAGGRVLLPGLFDMHAHVDRWSGGLQLAAGVTSLRDMGNDNATLQQVIGEERAGTLMMPRIVPAGFLEGESEQSARNGFVVSDLEGAKKAIDWYAAHGYPQLKIYNSFPRDVLPETVAYAHEKGLRVSGHVPVFLRAQDVVDAGFDEVNHINQLLLNFLVTPETDTRTLERFYLPAREVAGLDLDAKPVQDFIATLAAKQVVIDPTLATFEFLHQRNGEISPIFAGIEDHLPPDVQRGRRAAEMEIPDDATGARYRASFAKMVDFVGRAYRAGVPVVAGTDEVPGFTLQHELALYVRAGLSPAQALQVATWNGAKYSGVLDRLGSIAPGKLADLVLVDGDPTADIGDIRKVAAVIKGDVVYYPEEIHTELGIGPFAAPVRAVPAGAER</sequence>
<dbReference type="RefSeq" id="WP_280576605.1">
    <property type="nucleotide sequence ID" value="NZ_JARXRO010000002.1"/>
</dbReference>
<feature type="signal peptide" evidence="2">
    <location>
        <begin position="1"/>
        <end position="21"/>
    </location>
</feature>
<dbReference type="Gene3D" id="3.40.50.10910">
    <property type="entry name" value="Amidohydrolase"/>
    <property type="match status" value="1"/>
</dbReference>
<dbReference type="InterPro" id="IPR032466">
    <property type="entry name" value="Metal_Hydrolase"/>
</dbReference>
<comment type="caution">
    <text evidence="4">The sequence shown here is derived from an EMBL/GenBank/DDBJ whole genome shotgun (WGS) entry which is preliminary data.</text>
</comment>
<feature type="region of interest" description="Disordered" evidence="1">
    <location>
        <begin position="104"/>
        <end position="124"/>
    </location>
</feature>
<evidence type="ECO:0000256" key="1">
    <source>
        <dbReference type="SAM" id="MobiDB-lite"/>
    </source>
</evidence>
<gene>
    <name evidence="4" type="ORF">QFW81_00560</name>
</gene>
<name>A0ABT6JPI9_9GAMM</name>
<evidence type="ECO:0000313" key="5">
    <source>
        <dbReference type="Proteomes" id="UP001156873"/>
    </source>
</evidence>
<feature type="chain" id="PRO_5045133268" evidence="2">
    <location>
        <begin position="22"/>
        <end position="682"/>
    </location>
</feature>
<evidence type="ECO:0000256" key="2">
    <source>
        <dbReference type="SAM" id="SignalP"/>
    </source>
</evidence>
<dbReference type="EMBL" id="JARXRO010000002">
    <property type="protein sequence ID" value="MDH5832425.1"/>
    <property type="molecule type" value="Genomic_DNA"/>
</dbReference>
<protein>
    <submittedName>
        <fullName evidence="4">Amidohydrolase family protein</fullName>
    </submittedName>
</protein>
<dbReference type="Pfam" id="PF01979">
    <property type="entry name" value="Amidohydro_1"/>
    <property type="match status" value="1"/>
</dbReference>
<dbReference type="SUPFAM" id="SSF51338">
    <property type="entry name" value="Composite domain of metallo-dependent hydrolases"/>
    <property type="match status" value="1"/>
</dbReference>
<dbReference type="SUPFAM" id="SSF51556">
    <property type="entry name" value="Metallo-dependent hydrolases"/>
    <property type="match status" value="1"/>
</dbReference>
<dbReference type="Gene3D" id="1.20.58.520">
    <property type="entry name" value="Amidohydrolase"/>
    <property type="match status" value="1"/>
</dbReference>
<dbReference type="Gene3D" id="3.30.110.90">
    <property type="entry name" value="Amidohydrolase"/>
    <property type="match status" value="1"/>
</dbReference>
<dbReference type="Gene3D" id="2.30.40.10">
    <property type="entry name" value="Urease, subunit C, domain 1"/>
    <property type="match status" value="1"/>
</dbReference>
<dbReference type="InterPro" id="IPR051781">
    <property type="entry name" value="Metallo-dep_Hydrolase"/>
</dbReference>
<dbReference type="PANTHER" id="PTHR43135:SF3">
    <property type="entry name" value="ALPHA-D-RIBOSE 1-METHYLPHOSPHONATE 5-TRIPHOSPHATE DIPHOSPHATASE"/>
    <property type="match status" value="1"/>
</dbReference>
<reference evidence="4 5" key="1">
    <citation type="submission" date="2023-04" db="EMBL/GenBank/DDBJ databases">
        <title>Luteimonas sp. M1R5S59.</title>
        <authorList>
            <person name="Sun J.-Q."/>
        </authorList>
    </citation>
    <scope>NUCLEOTIDE SEQUENCE [LARGE SCALE GENOMIC DNA]</scope>
    <source>
        <strain evidence="4 5">M1R5S59</strain>
    </source>
</reference>
<keyword evidence="5" id="KW-1185">Reference proteome</keyword>
<accession>A0ABT6JPI9</accession>
<dbReference type="InterPro" id="IPR006680">
    <property type="entry name" value="Amidohydro-rel"/>
</dbReference>
<feature type="domain" description="Amidohydrolase-related" evidence="3">
    <location>
        <begin position="321"/>
        <end position="650"/>
    </location>
</feature>
<dbReference type="PANTHER" id="PTHR43135">
    <property type="entry name" value="ALPHA-D-RIBOSE 1-METHYLPHOSPHONATE 5-TRIPHOSPHATE DIPHOSPHATASE"/>
    <property type="match status" value="1"/>
</dbReference>
<evidence type="ECO:0000259" key="3">
    <source>
        <dbReference type="Pfam" id="PF01979"/>
    </source>
</evidence>
<keyword evidence="2" id="KW-0732">Signal</keyword>
<dbReference type="Proteomes" id="UP001156873">
    <property type="component" value="Unassembled WGS sequence"/>
</dbReference>
<dbReference type="InterPro" id="IPR011059">
    <property type="entry name" value="Metal-dep_hydrolase_composite"/>
</dbReference>